<reference evidence="3 4" key="1">
    <citation type="submission" date="2019-06" db="EMBL/GenBank/DDBJ databases">
        <title>Cerasibacillus sp. nov., isolated from maize field.</title>
        <authorList>
            <person name="Lin S.-Y."/>
            <person name="Tsai C.-F."/>
            <person name="Young C.-C."/>
        </authorList>
    </citation>
    <scope>NUCLEOTIDE SEQUENCE [LARGE SCALE GENOMIC DNA]</scope>
    <source>
        <strain evidence="3 4">CC-CFT480</strain>
    </source>
</reference>
<evidence type="ECO:0000256" key="1">
    <source>
        <dbReference type="SAM" id="MobiDB-lite"/>
    </source>
</evidence>
<evidence type="ECO:0000313" key="4">
    <source>
        <dbReference type="Proteomes" id="UP000321574"/>
    </source>
</evidence>
<dbReference type="AlphaFoldDB" id="A0A5C8P482"/>
<name>A0A5C8P482_9BACI</name>
<gene>
    <name evidence="3" type="primary">spoIIIAG</name>
    <name evidence="3" type="ORF">FHP05_02670</name>
</gene>
<dbReference type="Proteomes" id="UP000321574">
    <property type="component" value="Unassembled WGS sequence"/>
</dbReference>
<proteinExistence type="predicted"/>
<dbReference type="EMBL" id="VDUW01000001">
    <property type="protein sequence ID" value="TXL67943.1"/>
    <property type="molecule type" value="Genomic_DNA"/>
</dbReference>
<feature type="region of interest" description="Disordered" evidence="1">
    <location>
        <begin position="55"/>
        <end position="78"/>
    </location>
</feature>
<keyword evidence="2" id="KW-1133">Transmembrane helix</keyword>
<dbReference type="NCBIfam" id="TIGR02830">
    <property type="entry name" value="spore_III_AG"/>
    <property type="match status" value="1"/>
</dbReference>
<protein>
    <submittedName>
        <fullName evidence="3">Stage III sporulation protein AG</fullName>
    </submittedName>
</protein>
<organism evidence="3 4">
    <name type="scientific">Cerasibacillus terrae</name>
    <dbReference type="NCBI Taxonomy" id="2498845"/>
    <lineage>
        <taxon>Bacteria</taxon>
        <taxon>Bacillati</taxon>
        <taxon>Bacillota</taxon>
        <taxon>Bacilli</taxon>
        <taxon>Bacillales</taxon>
        <taxon>Bacillaceae</taxon>
        <taxon>Cerasibacillus</taxon>
    </lineage>
</organism>
<dbReference type="InterPro" id="IPR014195">
    <property type="entry name" value="Spore_III_AG"/>
</dbReference>
<keyword evidence="4" id="KW-1185">Reference proteome</keyword>
<evidence type="ECO:0000313" key="3">
    <source>
        <dbReference type="EMBL" id="TXL67943.1"/>
    </source>
</evidence>
<sequence>MLFRKLKDFLSSRKGDEQKKPLKGYIIIIGLIGLLLLIVGNIFTPEKENDLEVEQYSHETTQESNQNNHDPSSTTTDYKTLEKSYEKDLQNMLENIQGVTGVEVMVNLDSTNIKIYEKNLIKGKQVTDEQDKNGGSREIEENTEETQIVVVRQGDKETPLQVQTKKPDVRGVFVTAKGVEQPTTKKWVIEAVSRVLDVPTHKVSVMPKN</sequence>
<feature type="compositionally biased region" description="Polar residues" evidence="1">
    <location>
        <begin position="62"/>
        <end position="78"/>
    </location>
</feature>
<dbReference type="OrthoDB" id="2381602at2"/>
<keyword evidence="2" id="KW-0472">Membrane</keyword>
<feature type="transmembrane region" description="Helical" evidence="2">
    <location>
        <begin position="21"/>
        <end position="43"/>
    </location>
</feature>
<comment type="caution">
    <text evidence="3">The sequence shown here is derived from an EMBL/GenBank/DDBJ whole genome shotgun (WGS) entry which is preliminary data.</text>
</comment>
<accession>A0A5C8P482</accession>
<dbReference type="RefSeq" id="WP_147665680.1">
    <property type="nucleotide sequence ID" value="NZ_VDUW01000001.1"/>
</dbReference>
<keyword evidence="2" id="KW-0812">Transmembrane</keyword>
<evidence type="ECO:0000256" key="2">
    <source>
        <dbReference type="SAM" id="Phobius"/>
    </source>
</evidence>